<evidence type="ECO:0000313" key="2">
    <source>
        <dbReference type="EMBL" id="CAD8876237.1"/>
    </source>
</evidence>
<gene>
    <name evidence="2" type="ORF">CHYS00102_LOCUS3415</name>
</gene>
<name>A0A7S1B6C7_9STRA</name>
<reference evidence="2" key="1">
    <citation type="submission" date="2021-01" db="EMBL/GenBank/DDBJ databases">
        <authorList>
            <person name="Corre E."/>
            <person name="Pelletier E."/>
            <person name="Niang G."/>
            <person name="Scheremetjew M."/>
            <person name="Finn R."/>
            <person name="Kale V."/>
            <person name="Holt S."/>
            <person name="Cochrane G."/>
            <person name="Meng A."/>
            <person name="Brown T."/>
            <person name="Cohen L."/>
        </authorList>
    </citation>
    <scope>NUCLEOTIDE SEQUENCE</scope>
    <source>
        <strain evidence="2">308</strain>
    </source>
</reference>
<sequence>MMTTKQRPIEIDSGLKDGVNKIESLEKRLANLSVPSKEGASAGKPNLNLLSRIRAAQQAKQQKPAKAADDNLDIFETNITKSSASTTDLLPPPMVNEISSVPPVEQPTQTTQAPVPSFDLLGGIVNDATTVPAKNTISPPGNEDIEDMEDMEDLSALYETYDAGIEGSELYPDLSVEDPTVTETSAYDEVAEIAASVPSVAPPVSQVADEPSITANPELVEEQRAILESIKRENSTVARPAVLTSSDSAVSPDSRMIELSPGNFVPLHGQEETRAAIAKGNAILFQCPGCQGWMRVVQSATFVFCPTCQSISKVDRTKNVDRKVQEQLDARVAAVLQKKFDNQDQQRTRVENNGINYEGVTDSITGFFKGIMGYDTTPAPIPASVATRERHHLASSASSQSSARGGVVATQQPMFSCFVDSLTGVAKTIGLGEVLGSQDVHGSSGLSSARQGLLNEENENGGHYENMTERLTDHDHLNR</sequence>
<organism evidence="2">
    <name type="scientific">Corethron hystrix</name>
    <dbReference type="NCBI Taxonomy" id="216773"/>
    <lineage>
        <taxon>Eukaryota</taxon>
        <taxon>Sar</taxon>
        <taxon>Stramenopiles</taxon>
        <taxon>Ochrophyta</taxon>
        <taxon>Bacillariophyta</taxon>
        <taxon>Coscinodiscophyceae</taxon>
        <taxon>Corethrophycidae</taxon>
        <taxon>Corethrales</taxon>
        <taxon>Corethraceae</taxon>
        <taxon>Corethron</taxon>
    </lineage>
</organism>
<feature type="region of interest" description="Disordered" evidence="1">
    <location>
        <begin position="456"/>
        <end position="479"/>
    </location>
</feature>
<accession>A0A7S1B6C7</accession>
<dbReference type="EMBL" id="HBFR01004944">
    <property type="protein sequence ID" value="CAD8876237.1"/>
    <property type="molecule type" value="Transcribed_RNA"/>
</dbReference>
<feature type="compositionally biased region" description="Basic and acidic residues" evidence="1">
    <location>
        <begin position="460"/>
        <end position="479"/>
    </location>
</feature>
<dbReference type="AlphaFoldDB" id="A0A7S1B6C7"/>
<protein>
    <submittedName>
        <fullName evidence="2">Uncharacterized protein</fullName>
    </submittedName>
</protein>
<proteinExistence type="predicted"/>
<evidence type="ECO:0000256" key="1">
    <source>
        <dbReference type="SAM" id="MobiDB-lite"/>
    </source>
</evidence>